<name>K1SNX9_9ZZZZ</name>
<proteinExistence type="predicted"/>
<dbReference type="InterPro" id="IPR008966">
    <property type="entry name" value="Adhesion_dom_sf"/>
</dbReference>
<evidence type="ECO:0000313" key="1">
    <source>
        <dbReference type="EMBL" id="EKC59313.1"/>
    </source>
</evidence>
<accession>K1SNX9</accession>
<reference evidence="1" key="1">
    <citation type="journal article" date="2013" name="Environ. Microbiol.">
        <title>Microbiota from the distal guts of lean and obese adolescents exhibit partial functional redundancy besides clear differences in community structure.</title>
        <authorList>
            <person name="Ferrer M."/>
            <person name="Ruiz A."/>
            <person name="Lanza F."/>
            <person name="Haange S.B."/>
            <person name="Oberbach A."/>
            <person name="Till H."/>
            <person name="Bargiela R."/>
            <person name="Campoy C."/>
            <person name="Segura M.T."/>
            <person name="Richter M."/>
            <person name="von Bergen M."/>
            <person name="Seifert J."/>
            <person name="Suarez A."/>
        </authorList>
    </citation>
    <scope>NUCLEOTIDE SEQUENCE</scope>
</reference>
<comment type="caution">
    <text evidence="1">The sequence shown here is derived from an EMBL/GenBank/DDBJ whole genome shotgun (WGS) entry which is preliminary data.</text>
</comment>
<feature type="non-terminal residue" evidence="1">
    <location>
        <position position="1"/>
    </location>
</feature>
<dbReference type="Gene3D" id="2.60.40.740">
    <property type="match status" value="1"/>
</dbReference>
<protein>
    <submittedName>
        <fullName evidence="1">Uncharacterized protein</fullName>
    </submittedName>
</protein>
<organism evidence="1">
    <name type="scientific">human gut metagenome</name>
    <dbReference type="NCBI Taxonomy" id="408170"/>
    <lineage>
        <taxon>unclassified sequences</taxon>
        <taxon>metagenomes</taxon>
        <taxon>organismal metagenomes</taxon>
    </lineage>
</organism>
<dbReference type="AlphaFoldDB" id="K1SNX9"/>
<sequence>KTYTIEPEYSLNTKKEHTLSEDNSKVSYTVTVNAPNGTHNQTVTITDRLAAENTASGSYDTSSIKIDGKPLSEYTDAAIIYNADGKGFTITGLPPLGYNQSYELTYDVTVGAVTGADGSGTLVNTAKSTTNTLQSNEAKDTVTVKESSITKAGTYDAATHRINWVITVKNPGGDLAGYTVTDTQVTQLDIVGDVTLKRADETVVTTIIGNDFLTNG</sequence>
<feature type="non-terminal residue" evidence="1">
    <location>
        <position position="216"/>
    </location>
</feature>
<dbReference type="EMBL" id="AJWY01009111">
    <property type="protein sequence ID" value="EKC59313.1"/>
    <property type="molecule type" value="Genomic_DNA"/>
</dbReference>
<dbReference type="SUPFAM" id="SSF49401">
    <property type="entry name" value="Bacterial adhesins"/>
    <property type="match status" value="1"/>
</dbReference>
<gene>
    <name evidence="1" type="ORF">LEA_13429</name>
</gene>